<dbReference type="STRING" id="181874.A0A409YTN8"/>
<dbReference type="EMBL" id="NHTK01000662">
    <property type="protein sequence ID" value="PPR06374.1"/>
    <property type="molecule type" value="Genomic_DNA"/>
</dbReference>
<comment type="pathway">
    <text evidence="1">Porphyrin-containing compound metabolism; protoporphyrin-IX biosynthesis; protoporphyrinogen-IX from coproporphyrinogen-III (O2 route): step 1/1.</text>
</comment>
<comment type="caution">
    <text evidence="7">The sequence shown here is derived from an EMBL/GenBank/DDBJ whole genome shotgun (WGS) entry which is preliminary data.</text>
</comment>
<evidence type="ECO:0000256" key="2">
    <source>
        <dbReference type="ARBA" id="ARBA00010644"/>
    </source>
</evidence>
<dbReference type="Pfam" id="PF01218">
    <property type="entry name" value="Coprogen_oxidas"/>
    <property type="match status" value="1"/>
</dbReference>
<dbReference type="EC" id="1.3.3.3" evidence="4"/>
<comment type="subunit">
    <text evidence="3">Homodimer.</text>
</comment>
<dbReference type="InterPro" id="IPR036406">
    <property type="entry name" value="Coprogen_oxidase_aer_sf"/>
</dbReference>
<keyword evidence="8" id="KW-1185">Reference proteome</keyword>
<dbReference type="UniPathway" id="UPA00251">
    <property type="reaction ID" value="UER00322"/>
</dbReference>
<dbReference type="PANTHER" id="PTHR10755">
    <property type="entry name" value="COPROPORPHYRINOGEN III OXIDASE, MITOCHONDRIAL"/>
    <property type="match status" value="1"/>
</dbReference>
<dbReference type="InterPro" id="IPR018375">
    <property type="entry name" value="Coprogen_oxidase_CS"/>
</dbReference>
<organism evidence="7 8">
    <name type="scientific">Panaeolus cyanescens</name>
    <dbReference type="NCBI Taxonomy" id="181874"/>
    <lineage>
        <taxon>Eukaryota</taxon>
        <taxon>Fungi</taxon>
        <taxon>Dikarya</taxon>
        <taxon>Basidiomycota</taxon>
        <taxon>Agaricomycotina</taxon>
        <taxon>Agaricomycetes</taxon>
        <taxon>Agaricomycetidae</taxon>
        <taxon>Agaricales</taxon>
        <taxon>Agaricineae</taxon>
        <taxon>Galeropsidaceae</taxon>
        <taxon>Panaeolus</taxon>
    </lineage>
</organism>
<evidence type="ECO:0000256" key="6">
    <source>
        <dbReference type="ARBA" id="ARBA00023244"/>
    </source>
</evidence>
<dbReference type="SUPFAM" id="SSF102886">
    <property type="entry name" value="Coproporphyrinogen III oxidase"/>
    <property type="match status" value="1"/>
</dbReference>
<dbReference type="GO" id="GO:0006782">
    <property type="term" value="P:protoporphyrinogen IX biosynthetic process"/>
    <property type="evidence" value="ECO:0007669"/>
    <property type="project" value="UniProtKB-UniPathway"/>
</dbReference>
<keyword evidence="6" id="KW-0627">Porphyrin biosynthesis</keyword>
<evidence type="ECO:0000313" key="8">
    <source>
        <dbReference type="Proteomes" id="UP000284842"/>
    </source>
</evidence>
<evidence type="ECO:0000256" key="1">
    <source>
        <dbReference type="ARBA" id="ARBA00005168"/>
    </source>
</evidence>
<evidence type="ECO:0000256" key="3">
    <source>
        <dbReference type="ARBA" id="ARBA00011738"/>
    </source>
</evidence>
<proteinExistence type="inferred from homology"/>
<evidence type="ECO:0000256" key="5">
    <source>
        <dbReference type="ARBA" id="ARBA00023002"/>
    </source>
</evidence>
<dbReference type="NCBIfam" id="NF003727">
    <property type="entry name" value="PRK05330.1"/>
    <property type="match status" value="1"/>
</dbReference>
<dbReference type="InParanoid" id="A0A409YTN8"/>
<dbReference type="GO" id="GO:0005737">
    <property type="term" value="C:cytoplasm"/>
    <property type="evidence" value="ECO:0007669"/>
    <property type="project" value="TreeGrafter"/>
</dbReference>
<accession>A0A409YTN8</accession>
<reference evidence="7 8" key="1">
    <citation type="journal article" date="2018" name="Evol. Lett.">
        <title>Horizontal gene cluster transfer increased hallucinogenic mushroom diversity.</title>
        <authorList>
            <person name="Reynolds H.T."/>
            <person name="Vijayakumar V."/>
            <person name="Gluck-Thaler E."/>
            <person name="Korotkin H.B."/>
            <person name="Matheny P.B."/>
            <person name="Slot J.C."/>
        </authorList>
    </citation>
    <scope>NUCLEOTIDE SEQUENCE [LARGE SCALE GENOMIC DNA]</scope>
    <source>
        <strain evidence="7 8">2629</strain>
    </source>
</reference>
<dbReference type="PRINTS" id="PR00073">
    <property type="entry name" value="COPRGNOXDASE"/>
</dbReference>
<dbReference type="Proteomes" id="UP000284842">
    <property type="component" value="Unassembled WGS sequence"/>
</dbReference>
<dbReference type="GO" id="GO:0004109">
    <property type="term" value="F:coproporphyrinogen oxidase activity"/>
    <property type="evidence" value="ECO:0007669"/>
    <property type="project" value="UniProtKB-EC"/>
</dbReference>
<sequence length="372" mass="41604">MTSNTKPMRQQVEEYIVDLQEKIVVALEELDPTAPKFKRDSWVRTQGGLGKSCVFAAPPSSSFASSEDATIPAHNLPQTVLEKAGVNISVVHGILPPPAIRQMRADHNSMALPDRPEGLPFFAAGISLVIHPRNPHAPTVHANYRYFEITEPTSGSSPGDSPASQTQGKVLAWWFGGGSDLTPSYLYPEDCEHFHGTLKSACAQHSPSLYPEFKKWCDEYFFIPHRNETRGIGGIFFDDLNSGPHFRLTGEKENGKASPDRPSTPESIFAFIQSLGNSFVESYVPIVQRRIGTPYSPTQRRWQLLRRGRYVEFNLVYDRGTKFGLMTPGARIESILMSLPEEARWEYMSDMGGEGTEEGKLMEVLRTPKEWV</sequence>
<comment type="similarity">
    <text evidence="2">Belongs to the aerobic coproporphyrinogen-III oxidase family.</text>
</comment>
<dbReference type="InterPro" id="IPR001260">
    <property type="entry name" value="Coprogen_oxidase_aer"/>
</dbReference>
<gene>
    <name evidence="7" type="ORF">CVT24_002488</name>
</gene>
<protein>
    <recommendedName>
        <fullName evidence="4">coproporphyrinogen oxidase</fullName>
        <ecNumber evidence="4">1.3.3.3</ecNumber>
    </recommendedName>
</protein>
<name>A0A409YTN8_9AGAR</name>
<evidence type="ECO:0000313" key="7">
    <source>
        <dbReference type="EMBL" id="PPR06374.1"/>
    </source>
</evidence>
<dbReference type="OrthoDB" id="15318at2759"/>
<dbReference type="PANTHER" id="PTHR10755:SF0">
    <property type="entry name" value="OXYGEN-DEPENDENT COPROPORPHYRINOGEN-III OXIDASE, MITOCHONDRIAL"/>
    <property type="match status" value="1"/>
</dbReference>
<dbReference type="PIRSF" id="PIRSF000166">
    <property type="entry name" value="Coproporphyri_ox"/>
    <property type="match status" value="1"/>
</dbReference>
<dbReference type="PROSITE" id="PS01021">
    <property type="entry name" value="COPROGEN_OXIDASE"/>
    <property type="match status" value="1"/>
</dbReference>
<dbReference type="FunCoup" id="A0A409YTN8">
    <property type="interactions" value="278"/>
</dbReference>
<dbReference type="AlphaFoldDB" id="A0A409YTN8"/>
<dbReference type="Gene3D" id="3.40.1500.10">
    <property type="entry name" value="Coproporphyrinogen III oxidase, aerobic"/>
    <property type="match status" value="1"/>
</dbReference>
<evidence type="ECO:0000256" key="4">
    <source>
        <dbReference type="ARBA" id="ARBA00012869"/>
    </source>
</evidence>
<keyword evidence="5" id="KW-0560">Oxidoreductase</keyword>